<evidence type="ECO:0000313" key="6">
    <source>
        <dbReference type="Proteomes" id="UP000500801"/>
    </source>
</evidence>
<sequence>MSVTSLFQQALATIANDSDAIVQDMSSMLAVDTSFPPGLGYGAFADLMESLLTPMGFRFQRVSVPESLWRSPDGSARGERVNLLAALPGDAAENCNLYFHVDTVPPGDGWHYPPLALSQDGERLIGRGSADMKGTIVATLAALRAAQKYRLKLRFNPVLLLCTDEEGGLYPGIRYLAEQRLFQGHMLSFNGGAAPRIWAGCFGSLDVVIRVTGRSGHSGDSVDGINAIEESLPLMNALMALKRQVEQRTSAMPPPPHFAGKPLTSRLTLAVAQGGSKGSTLPERFELLVNRRYAPEESFDAVWQELTDCITQSMASSAALSTEYHLIGHLAPVSDPTGPHWPRWQHALGMGFGFRADEFAAWGSSSSSDMGWVQQAGIQEILLGGLVRPDNHIHAANEYTTMSDIVALSQSILAYLAEDFSPTQGH</sequence>
<dbReference type="Gene3D" id="3.40.630.10">
    <property type="entry name" value="Zn peptidases"/>
    <property type="match status" value="1"/>
</dbReference>
<dbReference type="RefSeq" id="WP_168361743.1">
    <property type="nucleotide sequence ID" value="NZ_CP033622.1"/>
</dbReference>
<dbReference type="Proteomes" id="UP000500801">
    <property type="component" value="Chromosome"/>
</dbReference>
<dbReference type="Gene3D" id="3.30.70.360">
    <property type="match status" value="1"/>
</dbReference>
<protein>
    <submittedName>
        <fullName evidence="5">M20 family peptidase</fullName>
    </submittedName>
</protein>
<name>A0AAE6YYM4_9GAMM</name>
<evidence type="ECO:0000256" key="2">
    <source>
        <dbReference type="ARBA" id="ARBA00022801"/>
    </source>
</evidence>
<dbReference type="PANTHER" id="PTHR43808">
    <property type="entry name" value="ACETYLORNITHINE DEACETYLASE"/>
    <property type="match status" value="1"/>
</dbReference>
<organism evidence="5 6">
    <name type="scientific">Dickeya zeae</name>
    <dbReference type="NCBI Taxonomy" id="204042"/>
    <lineage>
        <taxon>Bacteria</taxon>
        <taxon>Pseudomonadati</taxon>
        <taxon>Pseudomonadota</taxon>
        <taxon>Gammaproteobacteria</taxon>
        <taxon>Enterobacterales</taxon>
        <taxon>Pectobacteriaceae</taxon>
        <taxon>Dickeya</taxon>
    </lineage>
</organism>
<reference evidence="5 6" key="1">
    <citation type="submission" date="2018-11" db="EMBL/GenBank/DDBJ databases">
        <title>Complete genome sequence of Dickeya zeae strain CE1 infecting Canna edulis Ker-Gawl. in China.</title>
        <authorList>
            <person name="Zhang J."/>
            <person name="Lin B."/>
            <person name="Shen H."/>
            <person name="Jiang S."/>
            <person name="Pu X."/>
            <person name="Sun D."/>
        </authorList>
    </citation>
    <scope>NUCLEOTIDE SEQUENCE [LARGE SCALE GENOMIC DNA]</scope>
    <source>
        <strain evidence="5 6">CE1</strain>
    </source>
</reference>
<accession>A0AAE6YYM4</accession>
<dbReference type="InterPro" id="IPR002933">
    <property type="entry name" value="Peptidase_M20"/>
</dbReference>
<evidence type="ECO:0000259" key="4">
    <source>
        <dbReference type="Pfam" id="PF07687"/>
    </source>
</evidence>
<dbReference type="InterPro" id="IPR011650">
    <property type="entry name" value="Peptidase_M20_dimer"/>
</dbReference>
<dbReference type="SUPFAM" id="SSF53187">
    <property type="entry name" value="Zn-dependent exopeptidases"/>
    <property type="match status" value="1"/>
</dbReference>
<evidence type="ECO:0000256" key="3">
    <source>
        <dbReference type="ARBA" id="ARBA00023285"/>
    </source>
</evidence>
<dbReference type="InterPro" id="IPR050072">
    <property type="entry name" value="Peptidase_M20A"/>
</dbReference>
<keyword evidence="2" id="KW-0378">Hydrolase</keyword>
<keyword evidence="3" id="KW-0170">Cobalt</keyword>
<dbReference type="SUPFAM" id="SSF55031">
    <property type="entry name" value="Bacterial exopeptidase dimerisation domain"/>
    <property type="match status" value="1"/>
</dbReference>
<dbReference type="InterPro" id="IPR036264">
    <property type="entry name" value="Bact_exopeptidase_dim_dom"/>
</dbReference>
<dbReference type="Pfam" id="PF07687">
    <property type="entry name" value="M20_dimer"/>
    <property type="match status" value="1"/>
</dbReference>
<dbReference type="AlphaFoldDB" id="A0AAE6YYM4"/>
<feature type="domain" description="Peptidase M20 dimerisation" evidence="4">
    <location>
        <begin position="202"/>
        <end position="312"/>
    </location>
</feature>
<dbReference type="Pfam" id="PF01546">
    <property type="entry name" value="Peptidase_M20"/>
    <property type="match status" value="1"/>
</dbReference>
<gene>
    <name evidence="5" type="ORF">DWG24_05125</name>
</gene>
<dbReference type="GO" id="GO:0016787">
    <property type="term" value="F:hydrolase activity"/>
    <property type="evidence" value="ECO:0007669"/>
    <property type="project" value="UniProtKB-KW"/>
</dbReference>
<dbReference type="EMBL" id="CP033622">
    <property type="protein sequence ID" value="QIZ50215.1"/>
    <property type="molecule type" value="Genomic_DNA"/>
</dbReference>
<keyword evidence="1" id="KW-0479">Metal-binding</keyword>
<evidence type="ECO:0000313" key="5">
    <source>
        <dbReference type="EMBL" id="QIZ50215.1"/>
    </source>
</evidence>
<dbReference type="GO" id="GO:0046872">
    <property type="term" value="F:metal ion binding"/>
    <property type="evidence" value="ECO:0007669"/>
    <property type="project" value="UniProtKB-KW"/>
</dbReference>
<evidence type="ECO:0000256" key="1">
    <source>
        <dbReference type="ARBA" id="ARBA00022723"/>
    </source>
</evidence>
<dbReference type="PANTHER" id="PTHR43808:SF3">
    <property type="entry name" value="ACETYLORNITHINE DEACETYLASE"/>
    <property type="match status" value="1"/>
</dbReference>
<proteinExistence type="predicted"/>